<evidence type="ECO:0000256" key="4">
    <source>
        <dbReference type="ARBA" id="ARBA00022449"/>
    </source>
</evidence>
<accession>A0A090DES9</accession>
<proteinExistence type="inferred from homology"/>
<evidence type="ECO:0000256" key="11">
    <source>
        <dbReference type="ARBA" id="ARBA00023201"/>
    </source>
</evidence>
<evidence type="ECO:0000256" key="6">
    <source>
        <dbReference type="ARBA" id="ARBA00022692"/>
    </source>
</evidence>
<dbReference type="Proteomes" id="UP000045285">
    <property type="component" value="Unassembled WGS sequence"/>
</dbReference>
<feature type="transmembrane region" description="Helical" evidence="12">
    <location>
        <begin position="56"/>
        <end position="75"/>
    </location>
</feature>
<keyword evidence="8" id="KW-0915">Sodium</keyword>
<evidence type="ECO:0000256" key="3">
    <source>
        <dbReference type="ARBA" id="ARBA00022448"/>
    </source>
</evidence>
<dbReference type="PANTHER" id="PTHR10110:SF195">
    <property type="entry name" value="NA(+)_H(+) ANTIPORTER NHAS2"/>
    <property type="match status" value="1"/>
</dbReference>
<name>A0A090DES9_MESPL</name>
<dbReference type="AlphaFoldDB" id="A0A090DES9"/>
<feature type="transmembrane region" description="Helical" evidence="12">
    <location>
        <begin position="155"/>
        <end position="177"/>
    </location>
</feature>
<dbReference type="InterPro" id="IPR006153">
    <property type="entry name" value="Cation/H_exchanger_TM"/>
</dbReference>
<feature type="transmembrane region" description="Helical" evidence="12">
    <location>
        <begin position="235"/>
        <end position="252"/>
    </location>
</feature>
<comment type="similarity">
    <text evidence="2">Belongs to the monovalent cation:proton antiporter 1 (CPA1) transporter (TC 2.A.36) family.</text>
</comment>
<organism evidence="14 15">
    <name type="scientific">Mesorhizobium plurifarium</name>
    <dbReference type="NCBI Taxonomy" id="69974"/>
    <lineage>
        <taxon>Bacteria</taxon>
        <taxon>Pseudomonadati</taxon>
        <taxon>Pseudomonadota</taxon>
        <taxon>Alphaproteobacteria</taxon>
        <taxon>Hyphomicrobiales</taxon>
        <taxon>Phyllobacteriaceae</taxon>
        <taxon>Mesorhizobium</taxon>
    </lineage>
</organism>
<feature type="transmembrane region" description="Helical" evidence="12">
    <location>
        <begin position="361"/>
        <end position="386"/>
    </location>
</feature>
<evidence type="ECO:0000256" key="2">
    <source>
        <dbReference type="ARBA" id="ARBA00007367"/>
    </source>
</evidence>
<evidence type="ECO:0000259" key="13">
    <source>
        <dbReference type="Pfam" id="PF00999"/>
    </source>
</evidence>
<keyword evidence="5" id="KW-1003">Cell membrane</keyword>
<dbReference type="Pfam" id="PF00999">
    <property type="entry name" value="Na_H_Exchanger"/>
    <property type="match status" value="1"/>
</dbReference>
<evidence type="ECO:0000256" key="10">
    <source>
        <dbReference type="ARBA" id="ARBA00023136"/>
    </source>
</evidence>
<feature type="transmembrane region" description="Helical" evidence="12">
    <location>
        <begin position="114"/>
        <end position="134"/>
    </location>
</feature>
<feature type="transmembrane region" description="Helical" evidence="12">
    <location>
        <begin position="183"/>
        <end position="205"/>
    </location>
</feature>
<feature type="transmembrane region" description="Helical" evidence="12">
    <location>
        <begin position="292"/>
        <end position="315"/>
    </location>
</feature>
<dbReference type="GO" id="GO:0098719">
    <property type="term" value="P:sodium ion import across plasma membrane"/>
    <property type="evidence" value="ECO:0007669"/>
    <property type="project" value="TreeGrafter"/>
</dbReference>
<gene>
    <name evidence="14" type="ORF">MPL3356_110255</name>
</gene>
<keyword evidence="7 12" id="KW-1133">Transmembrane helix</keyword>
<keyword evidence="6 12" id="KW-0812">Transmembrane</keyword>
<evidence type="ECO:0000256" key="1">
    <source>
        <dbReference type="ARBA" id="ARBA00004651"/>
    </source>
</evidence>
<dbReference type="GO" id="GO:0051453">
    <property type="term" value="P:regulation of intracellular pH"/>
    <property type="evidence" value="ECO:0007669"/>
    <property type="project" value="TreeGrafter"/>
</dbReference>
<evidence type="ECO:0000256" key="7">
    <source>
        <dbReference type="ARBA" id="ARBA00022989"/>
    </source>
</evidence>
<feature type="transmembrane region" description="Helical" evidence="12">
    <location>
        <begin position="6"/>
        <end position="23"/>
    </location>
</feature>
<protein>
    <submittedName>
        <fullName evidence="14">Sodium/hydrogen exchanger</fullName>
    </submittedName>
</protein>
<keyword evidence="4" id="KW-0050">Antiport</keyword>
<reference evidence="15" key="1">
    <citation type="submission" date="2014-08" db="EMBL/GenBank/DDBJ databases">
        <authorList>
            <person name="Moulin L."/>
        </authorList>
    </citation>
    <scope>NUCLEOTIDE SEQUENCE [LARGE SCALE GENOMIC DNA]</scope>
</reference>
<evidence type="ECO:0000256" key="8">
    <source>
        <dbReference type="ARBA" id="ARBA00023053"/>
    </source>
</evidence>
<comment type="subcellular location">
    <subcellularLocation>
        <location evidence="1">Cell membrane</location>
        <topology evidence="1">Multi-pass membrane protein</topology>
    </subcellularLocation>
</comment>
<dbReference type="InterPro" id="IPR018422">
    <property type="entry name" value="Cation/H_exchanger_CPA1"/>
</dbReference>
<dbReference type="GO" id="GO:0015386">
    <property type="term" value="F:potassium:proton antiporter activity"/>
    <property type="evidence" value="ECO:0007669"/>
    <property type="project" value="TreeGrafter"/>
</dbReference>
<keyword evidence="3" id="KW-0813">Transport</keyword>
<evidence type="ECO:0000313" key="14">
    <source>
        <dbReference type="EMBL" id="CDX11954.1"/>
    </source>
</evidence>
<feature type="transmembrane region" description="Helical" evidence="12">
    <location>
        <begin position="87"/>
        <end position="108"/>
    </location>
</feature>
<evidence type="ECO:0000256" key="9">
    <source>
        <dbReference type="ARBA" id="ARBA00023065"/>
    </source>
</evidence>
<feature type="transmembrane region" description="Helical" evidence="12">
    <location>
        <begin position="264"/>
        <end position="286"/>
    </location>
</feature>
<evidence type="ECO:0000313" key="15">
    <source>
        <dbReference type="Proteomes" id="UP000045285"/>
    </source>
</evidence>
<dbReference type="GO" id="GO:0015385">
    <property type="term" value="F:sodium:proton antiporter activity"/>
    <property type="evidence" value="ECO:0007669"/>
    <property type="project" value="InterPro"/>
</dbReference>
<dbReference type="EMBL" id="CCMZ01000003">
    <property type="protein sequence ID" value="CDX11954.1"/>
    <property type="molecule type" value="Genomic_DNA"/>
</dbReference>
<keyword evidence="9" id="KW-0406">Ion transport</keyword>
<evidence type="ECO:0000256" key="12">
    <source>
        <dbReference type="SAM" id="Phobius"/>
    </source>
</evidence>
<feature type="transmembrane region" description="Helical" evidence="12">
    <location>
        <begin position="335"/>
        <end position="355"/>
    </location>
</feature>
<feature type="domain" description="Cation/H+ exchanger transmembrane" evidence="13">
    <location>
        <begin position="14"/>
        <end position="388"/>
    </location>
</feature>
<dbReference type="GO" id="GO:0005886">
    <property type="term" value="C:plasma membrane"/>
    <property type="evidence" value="ECO:0007669"/>
    <property type="project" value="UniProtKB-SubCell"/>
</dbReference>
<evidence type="ECO:0000256" key="5">
    <source>
        <dbReference type="ARBA" id="ARBA00022475"/>
    </source>
</evidence>
<keyword evidence="11" id="KW-0739">Sodium transport</keyword>
<dbReference type="PANTHER" id="PTHR10110">
    <property type="entry name" value="SODIUM/HYDROGEN EXCHANGER"/>
    <property type="match status" value="1"/>
</dbReference>
<keyword evidence="15" id="KW-1185">Reference proteome</keyword>
<keyword evidence="10 12" id="KW-0472">Membrane</keyword>
<sequence>MDELSIPTLGLILLTASLVAMISRRLRLPYSVGLVAAGIALGFVPGVTELPLSRDLIFTVFLPPLIFQAALEIEWRHFRVNLPVTALLAFPGVAIAAAVVALGMHWLLGWSWTGASLFGVLIAATDPVAVLAAFKEMRVQPRLGLLVESESLLNDGAAAVGFTILVAVASGASATPVAIASSFVWIVAGGIAVGAAVAAVLLLIAGRTEDHLVEITLTTIAAYGSFLIAEKFGMSGVLATLTSGLLVGNVGWKGAISANARSHVLAFWAYAAFLANSIVFILIGGHEAHQPLGIFAGSSAVAVALVLLGRVLAIYPLCALLKPTSLKVDLNYQHVLVWGGLRGSLALALSLALPQDIAERGAIIVTAFAAVAFSIFVQGLTMPWFIKKLGLTAEQKA</sequence>
<feature type="transmembrane region" description="Helical" evidence="12">
    <location>
        <begin position="30"/>
        <end position="50"/>
    </location>
</feature>
<dbReference type="Gene3D" id="6.10.140.1330">
    <property type="match status" value="1"/>
</dbReference>